<sequence length="293" mass="31519">MAHFVEVVVDSKWDKPNIFSQVKAKSLSPAPVAPRSSNVFWTAKLKIFWPPLAPSASLALSASRRHLPPLPHAAVSFTLTHAASLSLSLTPLPLPSDCSLPLGHSHFVFLNLSVSVSVSHGVRRSLPLGHSHFVFLDLSVSVSVSHGLTSRRCLSLSLSCFWPPLAPSASLALSASRRHLPPLPHAAVSFTLTHAASLSLSLTPLPLPSDCSLPLGHSHFVFLNLSVSVSVSHGVRRSLPLGHSHFVFLDLSVSVSVSHGLASRRCLSLSLSWYFIICQTFANIFSEDLISMC</sequence>
<dbReference type="EMBL" id="OIVN01006137">
    <property type="protein sequence ID" value="SPD25917.1"/>
    <property type="molecule type" value="Genomic_DNA"/>
</dbReference>
<protein>
    <submittedName>
        <fullName evidence="1">Uncharacterized protein</fullName>
    </submittedName>
</protein>
<name>A0A2N9IJR5_FAGSY</name>
<dbReference type="AlphaFoldDB" id="A0A2N9IJR5"/>
<evidence type="ECO:0000313" key="1">
    <source>
        <dbReference type="EMBL" id="SPD25917.1"/>
    </source>
</evidence>
<gene>
    <name evidence="1" type="ORF">FSB_LOCUS53799</name>
</gene>
<accession>A0A2N9IJR5</accession>
<organism evidence="1">
    <name type="scientific">Fagus sylvatica</name>
    <name type="common">Beechnut</name>
    <dbReference type="NCBI Taxonomy" id="28930"/>
    <lineage>
        <taxon>Eukaryota</taxon>
        <taxon>Viridiplantae</taxon>
        <taxon>Streptophyta</taxon>
        <taxon>Embryophyta</taxon>
        <taxon>Tracheophyta</taxon>
        <taxon>Spermatophyta</taxon>
        <taxon>Magnoliopsida</taxon>
        <taxon>eudicotyledons</taxon>
        <taxon>Gunneridae</taxon>
        <taxon>Pentapetalae</taxon>
        <taxon>rosids</taxon>
        <taxon>fabids</taxon>
        <taxon>Fagales</taxon>
        <taxon>Fagaceae</taxon>
        <taxon>Fagus</taxon>
    </lineage>
</organism>
<proteinExistence type="predicted"/>
<reference evidence="1" key="1">
    <citation type="submission" date="2018-02" db="EMBL/GenBank/DDBJ databases">
        <authorList>
            <person name="Cohen D.B."/>
            <person name="Kent A.D."/>
        </authorList>
    </citation>
    <scope>NUCLEOTIDE SEQUENCE</scope>
</reference>